<evidence type="ECO:0000256" key="6">
    <source>
        <dbReference type="PROSITE-ProRule" id="PRU00221"/>
    </source>
</evidence>
<dbReference type="InterPro" id="IPR001680">
    <property type="entry name" value="WD40_rpt"/>
</dbReference>
<evidence type="ECO:0000256" key="1">
    <source>
        <dbReference type="ARBA" id="ARBA00022574"/>
    </source>
</evidence>
<keyword evidence="5" id="KW-0862">Zinc</keyword>
<dbReference type="SUPFAM" id="SSF50978">
    <property type="entry name" value="WD40 repeat-like"/>
    <property type="match status" value="1"/>
</dbReference>
<dbReference type="InParanoid" id="J4GI28"/>
<evidence type="ECO:0000256" key="2">
    <source>
        <dbReference type="ARBA" id="ARBA00022723"/>
    </source>
</evidence>
<dbReference type="GO" id="GO:0005829">
    <property type="term" value="C:cytosol"/>
    <property type="evidence" value="ECO:0007669"/>
    <property type="project" value="TreeGrafter"/>
</dbReference>
<evidence type="ECO:0000256" key="7">
    <source>
        <dbReference type="SAM" id="MobiDB-lite"/>
    </source>
</evidence>
<gene>
    <name evidence="8" type="ORF">FIBRA_00560</name>
</gene>
<dbReference type="Pfam" id="PF00400">
    <property type="entry name" value="WD40"/>
    <property type="match status" value="2"/>
</dbReference>
<dbReference type="PROSITE" id="PS50082">
    <property type="entry name" value="WD_REPEATS_2"/>
    <property type="match status" value="1"/>
</dbReference>
<dbReference type="PROSITE" id="PS00678">
    <property type="entry name" value="WD_REPEATS_1"/>
    <property type="match status" value="1"/>
</dbReference>
<evidence type="ECO:0000313" key="8">
    <source>
        <dbReference type="EMBL" id="CCL98560.1"/>
    </source>
</evidence>
<dbReference type="STRING" id="599839.J4GI28"/>
<organism evidence="8 9">
    <name type="scientific">Fibroporia radiculosa</name>
    <dbReference type="NCBI Taxonomy" id="599839"/>
    <lineage>
        <taxon>Eukaryota</taxon>
        <taxon>Fungi</taxon>
        <taxon>Dikarya</taxon>
        <taxon>Basidiomycota</taxon>
        <taxon>Agaricomycotina</taxon>
        <taxon>Agaricomycetes</taxon>
        <taxon>Polyporales</taxon>
        <taxon>Fibroporiaceae</taxon>
        <taxon>Fibroporia</taxon>
    </lineage>
</organism>
<keyword evidence="3" id="KW-0677">Repeat</keyword>
<dbReference type="InterPro" id="IPR037590">
    <property type="entry name" value="WDR24"/>
</dbReference>
<reference evidence="8 9" key="1">
    <citation type="journal article" date="2012" name="Appl. Environ. Microbiol.">
        <title>Short-read sequencing for genomic analysis of the brown rot fungus Fibroporia radiculosa.</title>
        <authorList>
            <person name="Tang J.D."/>
            <person name="Perkins A.D."/>
            <person name="Sonstegard T.S."/>
            <person name="Schroeder S.G."/>
            <person name="Burgess S.C."/>
            <person name="Diehl S.V."/>
        </authorList>
    </citation>
    <scope>NUCLEOTIDE SEQUENCE [LARGE SCALE GENOMIC DNA]</scope>
    <source>
        <strain evidence="8 9">TFFH 294</strain>
    </source>
</reference>
<dbReference type="SMART" id="SM00320">
    <property type="entry name" value="WD40"/>
    <property type="match status" value="3"/>
</dbReference>
<protein>
    <submittedName>
        <fullName evidence="8">Uncharacterized protein</fullName>
    </submittedName>
</protein>
<feature type="compositionally biased region" description="Basic residues" evidence="7">
    <location>
        <begin position="743"/>
        <end position="755"/>
    </location>
</feature>
<evidence type="ECO:0000256" key="5">
    <source>
        <dbReference type="ARBA" id="ARBA00022833"/>
    </source>
</evidence>
<dbReference type="EMBL" id="HE796890">
    <property type="protein sequence ID" value="CCL98560.1"/>
    <property type="molecule type" value="Genomic_DNA"/>
</dbReference>
<dbReference type="GO" id="GO:0008270">
    <property type="term" value="F:zinc ion binding"/>
    <property type="evidence" value="ECO:0007669"/>
    <property type="project" value="UniProtKB-KW"/>
</dbReference>
<dbReference type="GeneID" id="24093471"/>
<keyword evidence="9" id="KW-1185">Reference proteome</keyword>
<dbReference type="Gene3D" id="2.130.10.10">
    <property type="entry name" value="YVTN repeat-like/Quinoprotein amine dehydrogenase"/>
    <property type="match status" value="1"/>
</dbReference>
<dbReference type="PROSITE" id="PS50294">
    <property type="entry name" value="WD_REPEATS_REGION"/>
    <property type="match status" value="1"/>
</dbReference>
<evidence type="ECO:0000313" key="9">
    <source>
        <dbReference type="Proteomes" id="UP000006352"/>
    </source>
</evidence>
<dbReference type="GO" id="GO:0005774">
    <property type="term" value="C:vacuolar membrane"/>
    <property type="evidence" value="ECO:0007669"/>
    <property type="project" value="TreeGrafter"/>
</dbReference>
<dbReference type="PANTHER" id="PTHR46200:SF1">
    <property type="entry name" value="GATOR COMPLEX PROTEIN WDR24"/>
    <property type="match status" value="1"/>
</dbReference>
<sequence length="888" mass="96782">MWDLNKSGSSKFERRTRDHSRSIHALSYSPILGYYCVTGSADGDLRVWDMRDLTKSIMWIRHPASVRAVVFSPIQWQPLQAITALDNGSIYRWDLKVGQRGQLDRIPAAHSGPILALDWSPPSSSSAPLSSGVARQGARSNWYSGSNSALGLLDDIMPGPGNPSDSSVNDMEGTGTGWLASGGLDRCVKVWDLTAPQTRVHISHHPVYTLRTSFPVRKVLWRPGYECELAVVSNAEFGSGTSSNSDSHGPAVNLSPIPGIPPGTGLLSALSSPRMASATLQLADMGGHAEFRTPTPPRNGRSDPVEIWDVRRGYIAKWVVNDSSMEGGVTDIAFADSHAIWTQHSSGTFSQLDLRQTSKPLDAVPRVAVSWDAAGSLTFVTDHPRRWEAPYDDLKLERGRGLNDVQIPIKGLGDSSYVPDSQSVGTVASEDCGDNLEAFAKLAQTYIYEGAERTEICEHNAKMSMDAGSIEATQTWLMLRNLLTDLVPETPPIFPSLTRLMSSPPLSHSVSAPAAIPTVHEVTEIIPHAARSLSYDVDSLMKMKDRSPGSLSKGSDEHPGLNHSPQRITPASSTTSSPRRSTSSLSQPTARLARRESNVGFLPPMRQRLSSSYRRTSFTTPSIKSAYSDSPSDSIRSQISYKHTGEGALSDSDSSEGEDPDISIEITKSDSEGEEASRSSSLTSYPPSRNNNNTAHPSPLSQEVGQQSWTEDERDDEDSPSPASTSESESSDDASQMRALSRPVKRPSMRSRTRSRSSTVASLAVTSSHRNLVRQLSSSSIRTVTAVNVPSTDCDDQGHQKDDGVHGFRECSQSRRPALRHQRMGSAALSGEFFLDSDNHASKNAAASLQSIMMDDEIEKTFREAEKRFRELGWEALIEAFESFIEQV</sequence>
<feature type="compositionally biased region" description="Low complexity" evidence="7">
    <location>
        <begin position="678"/>
        <end position="689"/>
    </location>
</feature>
<dbReference type="GO" id="GO:0016239">
    <property type="term" value="P:positive regulation of macroautophagy"/>
    <property type="evidence" value="ECO:0007669"/>
    <property type="project" value="TreeGrafter"/>
</dbReference>
<keyword evidence="4" id="KW-0863">Zinc-finger</keyword>
<dbReference type="RefSeq" id="XP_012177843.1">
    <property type="nucleotide sequence ID" value="XM_012322453.1"/>
</dbReference>
<dbReference type="HOGENOM" id="CLU_007954_0_0_1"/>
<dbReference type="OrthoDB" id="60955at2759"/>
<feature type="region of interest" description="Disordered" evidence="7">
    <location>
        <begin position="544"/>
        <end position="763"/>
    </location>
</feature>
<feature type="compositionally biased region" description="Acidic residues" evidence="7">
    <location>
        <begin position="710"/>
        <end position="719"/>
    </location>
</feature>
<feature type="compositionally biased region" description="Low complexity" evidence="7">
    <location>
        <begin position="567"/>
        <end position="589"/>
    </location>
</feature>
<feature type="compositionally biased region" description="Polar residues" evidence="7">
    <location>
        <begin position="690"/>
        <end position="709"/>
    </location>
</feature>
<dbReference type="InterPro" id="IPR019775">
    <property type="entry name" value="WD40_repeat_CS"/>
</dbReference>
<dbReference type="GO" id="GO:0061700">
    <property type="term" value="C:GATOR2 complex"/>
    <property type="evidence" value="ECO:0007669"/>
    <property type="project" value="TreeGrafter"/>
</dbReference>
<feature type="compositionally biased region" description="Acidic residues" evidence="7">
    <location>
        <begin position="653"/>
        <end position="662"/>
    </location>
</feature>
<keyword evidence="2" id="KW-0479">Metal-binding</keyword>
<dbReference type="InterPro" id="IPR015943">
    <property type="entry name" value="WD40/YVTN_repeat-like_dom_sf"/>
</dbReference>
<feature type="compositionally biased region" description="Polar residues" evidence="7">
    <location>
        <begin position="608"/>
        <end position="641"/>
    </location>
</feature>
<dbReference type="GO" id="GO:1904263">
    <property type="term" value="P:positive regulation of TORC1 signaling"/>
    <property type="evidence" value="ECO:0007669"/>
    <property type="project" value="TreeGrafter"/>
</dbReference>
<dbReference type="InterPro" id="IPR036322">
    <property type="entry name" value="WD40_repeat_dom_sf"/>
</dbReference>
<feature type="compositionally biased region" description="Basic and acidic residues" evidence="7">
    <location>
        <begin position="667"/>
        <end position="677"/>
    </location>
</feature>
<dbReference type="AlphaFoldDB" id="J4GI28"/>
<dbReference type="PANTHER" id="PTHR46200">
    <property type="entry name" value="GATOR COMPLEX PROTEIN WDR24"/>
    <property type="match status" value="1"/>
</dbReference>
<keyword evidence="1 6" id="KW-0853">WD repeat</keyword>
<evidence type="ECO:0000256" key="3">
    <source>
        <dbReference type="ARBA" id="ARBA00022737"/>
    </source>
</evidence>
<feature type="repeat" description="WD" evidence="6">
    <location>
        <begin position="16"/>
        <end position="51"/>
    </location>
</feature>
<evidence type="ECO:0000256" key="4">
    <source>
        <dbReference type="ARBA" id="ARBA00022771"/>
    </source>
</evidence>
<proteinExistence type="predicted"/>
<name>J4GI28_9APHY</name>
<accession>J4GI28</accession>
<dbReference type="Proteomes" id="UP000006352">
    <property type="component" value="Unassembled WGS sequence"/>
</dbReference>